<comment type="caution">
    <text evidence="5">The sequence shown here is derived from an EMBL/GenBank/DDBJ whole genome shotgun (WGS) entry which is preliminary data.</text>
</comment>
<dbReference type="PANTHER" id="PTHR43257">
    <property type="entry name" value="PYRUVATE DEHYDROGENASE E1 COMPONENT BETA SUBUNIT"/>
    <property type="match status" value="1"/>
</dbReference>
<feature type="domain" description="Transketolase-like pyrimidine-binding" evidence="4">
    <location>
        <begin position="362"/>
        <end position="533"/>
    </location>
</feature>
<gene>
    <name evidence="5" type="ORF">A2930_01300</name>
</gene>
<keyword evidence="3" id="KW-0786">Thiamine pyrophosphate</keyword>
<keyword evidence="2" id="KW-0560">Oxidoreductase</keyword>
<dbReference type="Pfam" id="PF00676">
    <property type="entry name" value="E1_dh"/>
    <property type="match status" value="1"/>
</dbReference>
<dbReference type="Gene3D" id="3.40.50.920">
    <property type="match status" value="1"/>
</dbReference>
<name>A0A1F5X0J8_9BACT</name>
<accession>A0A1F5X0J8</accession>
<evidence type="ECO:0000313" key="5">
    <source>
        <dbReference type="EMBL" id="OGF81414.1"/>
    </source>
</evidence>
<dbReference type="Pfam" id="PF02780">
    <property type="entry name" value="Transketolase_C"/>
    <property type="match status" value="1"/>
</dbReference>
<dbReference type="PANTHER" id="PTHR43257:SF2">
    <property type="entry name" value="PYRUVATE DEHYDROGENASE E1 COMPONENT SUBUNIT BETA"/>
    <property type="match status" value="1"/>
</dbReference>
<dbReference type="AlphaFoldDB" id="A0A1F5X0J8"/>
<dbReference type="InterPro" id="IPR001017">
    <property type="entry name" value="DH_E1"/>
</dbReference>
<dbReference type="GO" id="GO:0016624">
    <property type="term" value="F:oxidoreductase activity, acting on the aldehyde or oxo group of donors, disulfide as acceptor"/>
    <property type="evidence" value="ECO:0007669"/>
    <property type="project" value="InterPro"/>
</dbReference>
<dbReference type="SMART" id="SM00861">
    <property type="entry name" value="Transket_pyr"/>
    <property type="match status" value="1"/>
</dbReference>
<dbReference type="SUPFAM" id="SSF52518">
    <property type="entry name" value="Thiamin diphosphate-binding fold (THDP-binding)"/>
    <property type="match status" value="2"/>
</dbReference>
<comment type="cofactor">
    <cofactor evidence="1">
        <name>thiamine diphosphate</name>
        <dbReference type="ChEBI" id="CHEBI:58937"/>
    </cofactor>
</comment>
<evidence type="ECO:0000256" key="2">
    <source>
        <dbReference type="ARBA" id="ARBA00023002"/>
    </source>
</evidence>
<protein>
    <recommendedName>
        <fullName evidence="4">Transketolase-like pyrimidine-binding domain-containing protein</fullName>
    </recommendedName>
</protein>
<evidence type="ECO:0000259" key="4">
    <source>
        <dbReference type="SMART" id="SM00861"/>
    </source>
</evidence>
<dbReference type="SUPFAM" id="SSF52922">
    <property type="entry name" value="TK C-terminal domain-like"/>
    <property type="match status" value="1"/>
</dbReference>
<evidence type="ECO:0000256" key="3">
    <source>
        <dbReference type="ARBA" id="ARBA00023052"/>
    </source>
</evidence>
<dbReference type="InterPro" id="IPR033248">
    <property type="entry name" value="Transketolase_C"/>
</dbReference>
<dbReference type="InterPro" id="IPR029061">
    <property type="entry name" value="THDP-binding"/>
</dbReference>
<dbReference type="InterPro" id="IPR009014">
    <property type="entry name" value="Transketo_C/PFOR_II"/>
</dbReference>
<dbReference type="EMBL" id="MFID01000011">
    <property type="protein sequence ID" value="OGF81414.1"/>
    <property type="molecule type" value="Genomic_DNA"/>
</dbReference>
<dbReference type="STRING" id="1798351.A2930_01300"/>
<evidence type="ECO:0000256" key="1">
    <source>
        <dbReference type="ARBA" id="ARBA00001964"/>
    </source>
</evidence>
<proteinExistence type="predicted"/>
<dbReference type="InterPro" id="IPR005475">
    <property type="entry name" value="Transketolase-like_Pyr-bd"/>
</dbReference>
<sequence>MPHSNDFLPDLEEFVPDTELYLKMYKLLLRATLLGEALDERKEEFAPLKIFTGLGQEAIGVGAGIAAEPYDLIAPDHRVQQSMLMGRGFPEKKIICQAGAFAESIYGGYDFGIHIGVPELNFIRFVSDMGLNTAVGVGAINGAYYFRDFLNKKKLFGKDPVLIAIFGEGAMSHGNMHSAFKFATVYKLPVLFILNNNGREIRTDKRYQNPLPLFSPIAAGFGMPFNVLNPATDPVLMWRTAKHALKHIRKRGGPYFIECVTERVSGHNAHETMMMSGYVPKGLRKEWLTREPLLHYTAQLRHQGILTEEKEKEFKNEAANNIAEAFEAMKTYTTPSKLRSPFAETKPLPMLPYLKKQKSRIISYGDAITEALSQGMRMFKNMRIFGEDVESGGVHGRTKKLIKEFGRQRIFHTPLDENGICAFAIGQALAGILPCIEVQFLPFSKYMMGPLLNYAGTHYAVTGQSLAMVIRAPFGGGFASNHCHQEMVEALIAHAGGIKIVCPATPYEAKGFLLSAMRDGNPVIFLEQILHYTHEGEVPEKPYFLPIGDAKLRKTGRGLSIITYGAMMVEKSLTAAKLLEIEGVSAQVLDLQTIVPMDTDAIISAATKTKKVLIVHEAKTKFGVGAEIVRIISEYESKVKKDADLKNFSISTKVLGAKDGPVASHPALERLRLPQVEDIVTEAKEMML</sequence>
<organism evidence="5 6">
    <name type="scientific">Candidatus Giovannonibacteria bacterium RIFCSPLOWO2_01_FULL_45_34</name>
    <dbReference type="NCBI Taxonomy" id="1798351"/>
    <lineage>
        <taxon>Bacteria</taxon>
        <taxon>Candidatus Giovannoniibacteriota</taxon>
    </lineage>
</organism>
<dbReference type="Proteomes" id="UP000178114">
    <property type="component" value="Unassembled WGS sequence"/>
</dbReference>
<dbReference type="Pfam" id="PF02779">
    <property type="entry name" value="Transket_pyr"/>
    <property type="match status" value="1"/>
</dbReference>
<evidence type="ECO:0000313" key="6">
    <source>
        <dbReference type="Proteomes" id="UP000178114"/>
    </source>
</evidence>
<dbReference type="Gene3D" id="3.40.50.970">
    <property type="match status" value="2"/>
</dbReference>
<reference evidence="5 6" key="1">
    <citation type="journal article" date="2016" name="Nat. Commun.">
        <title>Thousands of microbial genomes shed light on interconnected biogeochemical processes in an aquifer system.</title>
        <authorList>
            <person name="Anantharaman K."/>
            <person name="Brown C.T."/>
            <person name="Hug L.A."/>
            <person name="Sharon I."/>
            <person name="Castelle C.J."/>
            <person name="Probst A.J."/>
            <person name="Thomas B.C."/>
            <person name="Singh A."/>
            <person name="Wilkins M.J."/>
            <person name="Karaoz U."/>
            <person name="Brodie E.L."/>
            <person name="Williams K.H."/>
            <person name="Hubbard S.S."/>
            <person name="Banfield J.F."/>
        </authorList>
    </citation>
    <scope>NUCLEOTIDE SEQUENCE [LARGE SCALE GENOMIC DNA]</scope>
</reference>